<dbReference type="STRING" id="1235591.CAK95_07130"/>
<dbReference type="AlphaFoldDB" id="A0A1W6ZNM6"/>
<dbReference type="Pfam" id="PF06078">
    <property type="entry name" value="DUF937"/>
    <property type="match status" value="1"/>
</dbReference>
<dbReference type="RefSeq" id="WP_086087287.1">
    <property type="nucleotide sequence ID" value="NZ_CP021112.1"/>
</dbReference>
<dbReference type="OrthoDB" id="7929816at2"/>
<evidence type="ECO:0000313" key="2">
    <source>
        <dbReference type="Proteomes" id="UP000194137"/>
    </source>
</evidence>
<accession>A0A1W6ZNM6</accession>
<dbReference type="EMBL" id="CP021112">
    <property type="protein sequence ID" value="ARP98875.1"/>
    <property type="molecule type" value="Genomic_DNA"/>
</dbReference>
<organism evidence="1 2">
    <name type="scientific">Pseudorhodoplanes sinuspersici</name>
    <dbReference type="NCBI Taxonomy" id="1235591"/>
    <lineage>
        <taxon>Bacteria</taxon>
        <taxon>Pseudomonadati</taxon>
        <taxon>Pseudomonadota</taxon>
        <taxon>Alphaproteobacteria</taxon>
        <taxon>Hyphomicrobiales</taxon>
        <taxon>Pseudorhodoplanes</taxon>
    </lineage>
</organism>
<dbReference type="InterPro" id="IPR009282">
    <property type="entry name" value="DUF937"/>
</dbReference>
<reference evidence="1 2" key="1">
    <citation type="submission" date="2017-05" db="EMBL/GenBank/DDBJ databases">
        <title>Full genome sequence of Pseudorhodoplanes sinuspersici.</title>
        <authorList>
            <person name="Dastgheib S.M.M."/>
            <person name="Shavandi M."/>
            <person name="Tirandaz H."/>
        </authorList>
    </citation>
    <scope>NUCLEOTIDE SEQUENCE [LARGE SCALE GENOMIC DNA]</scope>
    <source>
        <strain evidence="1 2">RIPI110</strain>
    </source>
</reference>
<dbReference type="KEGG" id="psin:CAK95_07130"/>
<name>A0A1W6ZNM6_9HYPH</name>
<dbReference type="Proteomes" id="UP000194137">
    <property type="component" value="Chromosome"/>
</dbReference>
<keyword evidence="2" id="KW-1185">Reference proteome</keyword>
<evidence type="ECO:0000313" key="1">
    <source>
        <dbReference type="EMBL" id="ARP98875.1"/>
    </source>
</evidence>
<protein>
    <submittedName>
        <fullName evidence="1">Uncharacterized protein</fullName>
    </submittedName>
</protein>
<proteinExistence type="predicted"/>
<sequence>MAVNLVSLIMQFITPSLVSKMGGALGLDRDQTQKAVGVGVPAILAGLASAAAKPQNQQKLSDMMVQQSTTLDQAKSAINEGRPGAVAETGNNLLSSLLGGETVNMLAGAVGRFAGIDPSTTKSLLGMLAPLTAGVVGQQQRSQGLNASGLANLLTSHSSQIMSAMPAGFASLLGSTGLLNGLGDSWRSSAAAANRISDMPGQAAASAGQLAQASAKSVSASHWPWVIAALAVLAGLGWYLFNHDESFSVAERPLSPTSRLSETTGVGVSDQKLTDLAAELTSSVSATRSALQGISDPLSARAALPKLQQVSTQFDNISNAISSLPPNARRGVASVVTRSMPMLNQLFDRVLASPQTAELTKPTIDALRAKLDTLAKS</sequence>
<gene>
    <name evidence="1" type="ORF">CAK95_07130</name>
</gene>